<evidence type="ECO:0000313" key="4">
    <source>
        <dbReference type="Proteomes" id="UP001218364"/>
    </source>
</evidence>
<proteinExistence type="predicted"/>
<dbReference type="Gene3D" id="3.10.450.50">
    <property type="match status" value="1"/>
</dbReference>
<protein>
    <submittedName>
        <fullName evidence="2">Nuclear transport factor 2 family protein</fullName>
    </submittedName>
</protein>
<dbReference type="EMBL" id="CP015124">
    <property type="protein sequence ID" value="ANP36225.1"/>
    <property type="molecule type" value="Genomic_DNA"/>
</dbReference>
<organism evidence="1 3">
    <name type="scientific">Phaeobacter gallaeciensis</name>
    <dbReference type="NCBI Taxonomy" id="60890"/>
    <lineage>
        <taxon>Bacteria</taxon>
        <taxon>Pseudomonadati</taxon>
        <taxon>Pseudomonadota</taxon>
        <taxon>Alphaproteobacteria</taxon>
        <taxon>Rhodobacterales</taxon>
        <taxon>Roseobacteraceae</taxon>
        <taxon>Phaeobacter</taxon>
    </lineage>
</organism>
<evidence type="ECO:0000313" key="2">
    <source>
        <dbReference type="EMBL" id="MDE4166931.1"/>
    </source>
</evidence>
<evidence type="ECO:0000313" key="1">
    <source>
        <dbReference type="EMBL" id="ANP36225.1"/>
    </source>
</evidence>
<accession>A0A1B0ZPY2</accession>
<dbReference type="InterPro" id="IPR032710">
    <property type="entry name" value="NTF2-like_dom_sf"/>
</dbReference>
<evidence type="ECO:0000313" key="3">
    <source>
        <dbReference type="Proteomes" id="UP000092565"/>
    </source>
</evidence>
<gene>
    <name evidence="1" type="ORF">JL2886_01307</name>
    <name evidence="2" type="ORF">PXK24_14640</name>
</gene>
<dbReference type="AlphaFoldDB" id="A0A1B0ZPY2"/>
<dbReference type="RefSeq" id="WP_065271232.1">
    <property type="nucleotide sequence ID" value="NZ_CP015124.1"/>
</dbReference>
<reference evidence="2 4" key="2">
    <citation type="submission" date="2023-02" db="EMBL/GenBank/DDBJ databases">
        <title>Population genomics of bacteria associated with diatom.</title>
        <authorList>
            <person name="Xie J."/>
            <person name="Wang H."/>
        </authorList>
    </citation>
    <scope>NUCLEOTIDE SEQUENCE [LARGE SCALE GENOMIC DNA]</scope>
    <source>
        <strain evidence="2 4">PT47_8</strain>
    </source>
</reference>
<reference evidence="1 3" key="1">
    <citation type="submission" date="2016-04" db="EMBL/GenBank/DDBJ databases">
        <authorList>
            <person name="Evans L.H."/>
            <person name="Alamgir A."/>
            <person name="Owens N."/>
            <person name="Weber N.D."/>
            <person name="Virtaneva K."/>
            <person name="Barbian K."/>
            <person name="Babar A."/>
            <person name="Rosenke K."/>
        </authorList>
    </citation>
    <scope>NUCLEOTIDE SEQUENCE [LARGE SCALE GENOMIC DNA]</scope>
    <source>
        <strain evidence="1 3">JL2886</strain>
    </source>
</reference>
<dbReference type="Proteomes" id="UP000092565">
    <property type="component" value="Chromosome"/>
</dbReference>
<name>A0A1B0ZPY2_9RHOB</name>
<sequence>MGSKAELVRFWFEEIWYRNNDQIQDEMFSTGAKASGPVSNLADKDFRSIDIVSALKARLECTPEVSFSVFEELGDWVITCFTVAVTKHPTRPPFDFDGQMMFRIKDDKIAEIHSNLNYIKMFEGLGQMPQDTLLISLTGAEMQWK</sequence>
<dbReference type="Proteomes" id="UP001218364">
    <property type="component" value="Unassembled WGS sequence"/>
</dbReference>
<dbReference type="OrthoDB" id="7844074at2"/>
<dbReference type="SUPFAM" id="SSF54427">
    <property type="entry name" value="NTF2-like"/>
    <property type="match status" value="1"/>
</dbReference>
<keyword evidence="3" id="KW-1185">Reference proteome</keyword>
<dbReference type="EMBL" id="JARCJK010000007">
    <property type="protein sequence ID" value="MDE4166931.1"/>
    <property type="molecule type" value="Genomic_DNA"/>
</dbReference>